<dbReference type="SUPFAM" id="SSF52540">
    <property type="entry name" value="P-loop containing nucleoside triphosphate hydrolases"/>
    <property type="match status" value="1"/>
</dbReference>
<feature type="region of interest" description="Disordered" evidence="5">
    <location>
        <begin position="67"/>
        <end position="86"/>
    </location>
</feature>
<keyword evidence="2" id="KW-0547">Nucleotide-binding</keyword>
<dbReference type="CDD" id="cd04178">
    <property type="entry name" value="Nucleostemin_like"/>
    <property type="match status" value="1"/>
</dbReference>
<feature type="domain" description="CP-type G" evidence="6">
    <location>
        <begin position="160"/>
        <end position="338"/>
    </location>
</feature>
<dbReference type="InterPro" id="IPR006073">
    <property type="entry name" value="GTP-bd"/>
</dbReference>
<dbReference type="CDD" id="cd00882">
    <property type="entry name" value="Ras_like_GTPase"/>
    <property type="match status" value="1"/>
</dbReference>
<evidence type="ECO:0000256" key="1">
    <source>
        <dbReference type="ARBA" id="ARBA00004123"/>
    </source>
</evidence>
<dbReference type="Proteomes" id="UP000887574">
    <property type="component" value="Unplaced"/>
</dbReference>
<dbReference type="InterPro" id="IPR014813">
    <property type="entry name" value="Gnl3_N_dom"/>
</dbReference>
<dbReference type="Gene3D" id="1.10.1580.10">
    <property type="match status" value="1"/>
</dbReference>
<dbReference type="InterPro" id="IPR027417">
    <property type="entry name" value="P-loop_NTPase"/>
</dbReference>
<dbReference type="AlphaFoldDB" id="A0A915EI01"/>
<accession>A0A915EI01</accession>
<evidence type="ECO:0000256" key="4">
    <source>
        <dbReference type="ARBA" id="ARBA00023242"/>
    </source>
</evidence>
<keyword evidence="3" id="KW-0342">GTP-binding</keyword>
<dbReference type="InterPro" id="IPR050755">
    <property type="entry name" value="TRAFAC_YlqF/YawG_RiboMat"/>
</dbReference>
<dbReference type="PRINTS" id="PR00326">
    <property type="entry name" value="GTP1OBG"/>
</dbReference>
<dbReference type="FunFam" id="3.40.50.300:FF:000493">
    <property type="entry name" value="Guanine nucleotide-binding protein-like 3-like protein"/>
    <property type="match status" value="1"/>
</dbReference>
<organism evidence="7 8">
    <name type="scientific">Ditylenchus dipsaci</name>
    <dbReference type="NCBI Taxonomy" id="166011"/>
    <lineage>
        <taxon>Eukaryota</taxon>
        <taxon>Metazoa</taxon>
        <taxon>Ecdysozoa</taxon>
        <taxon>Nematoda</taxon>
        <taxon>Chromadorea</taxon>
        <taxon>Rhabditida</taxon>
        <taxon>Tylenchina</taxon>
        <taxon>Tylenchomorpha</taxon>
        <taxon>Sphaerularioidea</taxon>
        <taxon>Anguinidae</taxon>
        <taxon>Anguininae</taxon>
        <taxon>Ditylenchus</taxon>
    </lineage>
</organism>
<reference evidence="8" key="1">
    <citation type="submission" date="2022-11" db="UniProtKB">
        <authorList>
            <consortium name="WormBaseParasite"/>
        </authorList>
    </citation>
    <scope>IDENTIFICATION</scope>
</reference>
<dbReference type="Pfam" id="PF08701">
    <property type="entry name" value="GN3L_Grn1"/>
    <property type="match status" value="1"/>
</dbReference>
<dbReference type="Gene3D" id="3.40.50.300">
    <property type="entry name" value="P-loop containing nucleotide triphosphate hydrolases"/>
    <property type="match status" value="1"/>
</dbReference>
<evidence type="ECO:0000256" key="5">
    <source>
        <dbReference type="SAM" id="MobiDB-lite"/>
    </source>
</evidence>
<evidence type="ECO:0000313" key="7">
    <source>
        <dbReference type="Proteomes" id="UP000887574"/>
    </source>
</evidence>
<dbReference type="Pfam" id="PF01926">
    <property type="entry name" value="MMR_HSR1"/>
    <property type="match status" value="1"/>
</dbReference>
<evidence type="ECO:0000256" key="3">
    <source>
        <dbReference type="ARBA" id="ARBA00023134"/>
    </source>
</evidence>
<dbReference type="InterPro" id="IPR023179">
    <property type="entry name" value="GTP-bd_ortho_bundle_sf"/>
</dbReference>
<name>A0A915EI01_9BILA</name>
<protein>
    <submittedName>
        <fullName evidence="8">CP-type G domain-containing protein</fullName>
    </submittedName>
</protein>
<dbReference type="PANTHER" id="PTHR11089">
    <property type="entry name" value="GTP-BINDING PROTEIN-RELATED"/>
    <property type="match status" value="1"/>
</dbReference>
<dbReference type="WBParaSite" id="jg5561.2">
    <property type="protein sequence ID" value="jg5561.2"/>
    <property type="gene ID" value="jg5561"/>
</dbReference>
<evidence type="ECO:0000313" key="8">
    <source>
        <dbReference type="WBParaSite" id="jg5561.2"/>
    </source>
</evidence>
<dbReference type="GO" id="GO:0005730">
    <property type="term" value="C:nucleolus"/>
    <property type="evidence" value="ECO:0007669"/>
    <property type="project" value="UniProtKB-ARBA"/>
</dbReference>
<proteinExistence type="predicted"/>
<sequence length="594" mass="65684">MAKLCLKKASRRVSCKKRYKIEKKVREHNKKLKKETKKKGLHTKGKKLITIPGKCPFKEELLAEAEKRREEMKDEKKQRKVDKKADKKAASVPKVITLGGEMRKKNSTETLNGLVKRVIEAEKIAEPSDYVVSPEVIESASLPCESDQGDGKKKHGKSFAGEVRKTIELADIVIEVLDARDPLGSRSQNIEQMAIREGKRVVLLLNKIDLVPKENVAKWVTYLRKSLPTIAFKASTQEQNQKLGRYASSSVNSFSSKCMGANLVMKLLGNYCRNKDIKTSIRVSVVGYPNVGKSSVINSLKRKKSCASGAVPGLTRQMQEIELDKHIRLIDSPGVVLASKEDFDPTELALKNALRVENLEDPALVVSAILRRCSVKVRLRSVSSISGQKIGTYEKGGRPDLNAAAKHVLNDWNSGKLRYYTEPPEDDAADKVQILSSDVLEAFSKEFDLDAIDCQIKTMIDGGSEFPEGDAMRVETVYDPNEPADVTINDSDMEEDTPMEQDGATIMQKTVVTGGGIKKKTGGAGPFGKTDENALLESLAFGDGNAQLDTAIKSAVKRRKRHQKKLASRTKKEADALSTALDNTNMDYDFTVLD</sequence>
<comment type="subcellular location">
    <subcellularLocation>
        <location evidence="1">Nucleus</location>
    </subcellularLocation>
</comment>
<keyword evidence="4" id="KW-0539">Nucleus</keyword>
<dbReference type="PROSITE" id="PS51721">
    <property type="entry name" value="G_CP"/>
    <property type="match status" value="1"/>
</dbReference>
<dbReference type="GO" id="GO:0005525">
    <property type="term" value="F:GTP binding"/>
    <property type="evidence" value="ECO:0007669"/>
    <property type="project" value="UniProtKB-KW"/>
</dbReference>
<keyword evidence="7" id="KW-1185">Reference proteome</keyword>
<dbReference type="InterPro" id="IPR030378">
    <property type="entry name" value="G_CP_dom"/>
</dbReference>
<dbReference type="PANTHER" id="PTHR11089:SF30">
    <property type="entry name" value="GUANINE NUCLEOTIDE-BINDING PROTEIN-LIKE 3 HOMOLOG"/>
    <property type="match status" value="1"/>
</dbReference>
<evidence type="ECO:0000259" key="6">
    <source>
        <dbReference type="PROSITE" id="PS51721"/>
    </source>
</evidence>
<evidence type="ECO:0000256" key="2">
    <source>
        <dbReference type="ARBA" id="ARBA00022741"/>
    </source>
</evidence>